<protein>
    <submittedName>
        <fullName evidence="8">Transposase</fullName>
    </submittedName>
</protein>
<dbReference type="InterPro" id="IPR009908">
    <property type="entry name" value="Methylamine_util_MauE"/>
</dbReference>
<proteinExistence type="predicted"/>
<dbReference type="Proteomes" id="UP000295258">
    <property type="component" value="Unassembled WGS sequence"/>
</dbReference>
<dbReference type="EMBL" id="SMKO01000039">
    <property type="protein sequence ID" value="TDD05383.1"/>
    <property type="molecule type" value="Genomic_DNA"/>
</dbReference>
<feature type="domain" description="Methylamine utilisation protein MauE" evidence="7">
    <location>
        <begin position="3"/>
        <end position="56"/>
    </location>
</feature>
<comment type="subcellular location">
    <subcellularLocation>
        <location evidence="1">Membrane</location>
        <topology evidence="1">Multi-pass membrane protein</topology>
    </subcellularLocation>
</comment>
<accession>A0A4R4VQH7</accession>
<dbReference type="GO" id="GO:0016020">
    <property type="term" value="C:membrane"/>
    <property type="evidence" value="ECO:0007669"/>
    <property type="project" value="UniProtKB-SubCell"/>
</dbReference>
<name>A0A4R4VQH7_9ACTN</name>
<keyword evidence="9" id="KW-1185">Reference proteome</keyword>
<evidence type="ECO:0000313" key="9">
    <source>
        <dbReference type="Proteomes" id="UP000295258"/>
    </source>
</evidence>
<comment type="caution">
    <text evidence="8">The sequence shown here is derived from an EMBL/GenBank/DDBJ whole genome shotgun (WGS) entry which is preliminary data.</text>
</comment>
<keyword evidence="2 6" id="KW-0812">Transmembrane</keyword>
<feature type="compositionally biased region" description="Polar residues" evidence="5">
    <location>
        <begin position="110"/>
        <end position="129"/>
    </location>
</feature>
<evidence type="ECO:0000256" key="6">
    <source>
        <dbReference type="SAM" id="Phobius"/>
    </source>
</evidence>
<evidence type="ECO:0000256" key="1">
    <source>
        <dbReference type="ARBA" id="ARBA00004141"/>
    </source>
</evidence>
<evidence type="ECO:0000256" key="4">
    <source>
        <dbReference type="ARBA" id="ARBA00023136"/>
    </source>
</evidence>
<gene>
    <name evidence="8" type="ORF">E1292_17090</name>
</gene>
<dbReference type="GO" id="GO:0030416">
    <property type="term" value="P:methylamine metabolic process"/>
    <property type="evidence" value="ECO:0007669"/>
    <property type="project" value="InterPro"/>
</dbReference>
<feature type="region of interest" description="Disordered" evidence="5">
    <location>
        <begin position="109"/>
        <end position="150"/>
    </location>
</feature>
<dbReference type="AlphaFoldDB" id="A0A4R4VQH7"/>
<evidence type="ECO:0000259" key="7">
    <source>
        <dbReference type="Pfam" id="PF07291"/>
    </source>
</evidence>
<keyword evidence="3 6" id="KW-1133">Transmembrane helix</keyword>
<dbReference type="Pfam" id="PF07291">
    <property type="entry name" value="MauE"/>
    <property type="match status" value="1"/>
</dbReference>
<reference evidence="8 9" key="1">
    <citation type="submission" date="2019-03" db="EMBL/GenBank/DDBJ databases">
        <title>Draft genome sequences of novel Actinobacteria.</title>
        <authorList>
            <person name="Sahin N."/>
            <person name="Ay H."/>
            <person name="Saygin H."/>
        </authorList>
    </citation>
    <scope>NUCLEOTIDE SEQUENCE [LARGE SCALE GENOMIC DNA]</scope>
    <source>
        <strain evidence="8 9">KC310</strain>
    </source>
</reference>
<feature type="transmembrane region" description="Helical" evidence="6">
    <location>
        <begin position="12"/>
        <end position="33"/>
    </location>
</feature>
<evidence type="ECO:0000256" key="5">
    <source>
        <dbReference type="SAM" id="MobiDB-lite"/>
    </source>
</evidence>
<evidence type="ECO:0000313" key="8">
    <source>
        <dbReference type="EMBL" id="TDD05383.1"/>
    </source>
</evidence>
<sequence>MLLLLALPWTVPAGFVTGALLLTVFTAGISVVLRRRRTVTCQCFGASTAPVGTVHVIRLAPGVPAALTSERNSGRVEGNVNRIKRIKRDGYVRANVDLLRLQLLHADKQPSMTTSQQSGQNRSPLQVSGDSRRQGDGVMIEEQPGDQVAA</sequence>
<keyword evidence="4 6" id="KW-0472">Membrane</keyword>
<evidence type="ECO:0000256" key="2">
    <source>
        <dbReference type="ARBA" id="ARBA00022692"/>
    </source>
</evidence>
<evidence type="ECO:0000256" key="3">
    <source>
        <dbReference type="ARBA" id="ARBA00022989"/>
    </source>
</evidence>
<organism evidence="8 9">
    <name type="scientific">Nonomuraea deserti</name>
    <dbReference type="NCBI Taxonomy" id="1848322"/>
    <lineage>
        <taxon>Bacteria</taxon>
        <taxon>Bacillati</taxon>
        <taxon>Actinomycetota</taxon>
        <taxon>Actinomycetes</taxon>
        <taxon>Streptosporangiales</taxon>
        <taxon>Streptosporangiaceae</taxon>
        <taxon>Nonomuraea</taxon>
    </lineage>
</organism>